<gene>
    <name evidence="1" type="ORF">SAMN05444487_10976</name>
</gene>
<evidence type="ECO:0000313" key="2">
    <source>
        <dbReference type="Proteomes" id="UP000198534"/>
    </source>
</evidence>
<accession>A0A1H2YHU6</accession>
<dbReference type="EMBL" id="FNNQ01000009">
    <property type="protein sequence ID" value="SDX04561.1"/>
    <property type="molecule type" value="Genomic_DNA"/>
</dbReference>
<keyword evidence="2" id="KW-1185">Reference proteome</keyword>
<dbReference type="GO" id="GO:0016787">
    <property type="term" value="F:hydrolase activity"/>
    <property type="evidence" value="ECO:0007669"/>
    <property type="project" value="UniProtKB-KW"/>
</dbReference>
<name>A0A1H2YHU6_9BACL</name>
<dbReference type="PANTHER" id="PTHR35336">
    <property type="entry name" value="ADENOSYLCOBINAMIDE AMIDOHYDROLASE"/>
    <property type="match status" value="1"/>
</dbReference>
<dbReference type="Pfam" id="PF01955">
    <property type="entry name" value="CbiZ"/>
    <property type="match status" value="1"/>
</dbReference>
<dbReference type="InterPro" id="IPR052209">
    <property type="entry name" value="CbiZ"/>
</dbReference>
<sequence>MKRTIGEHPLLGGAVTLVGEADCLHIESKNPPLLILSSAFSGGGWREGMRIVNRHVKKGYDEEDPIQETATWLKGRGWDSEETVALLTAAQVEHGVIVEEGAPEGRVAAVVTAGMSNAARAGVDGPVYRHCKGAGTINTILLIDGEVTPAAMVNGVIMATEAKAAALQDLGAEDAKGRVATGTTTDSVVIASTQIRQGDFLHEYAGAASPLGRLIGMTVYQAMIEALRHSKSLTGEVWPT</sequence>
<protein>
    <submittedName>
        <fullName evidence="1">Adenosylcobinamide amidohydrolase</fullName>
    </submittedName>
</protein>
<dbReference type="Proteomes" id="UP000198534">
    <property type="component" value="Unassembled WGS sequence"/>
</dbReference>
<proteinExistence type="predicted"/>
<dbReference type="AlphaFoldDB" id="A0A1H2YHU6"/>
<dbReference type="PANTHER" id="PTHR35336:SF5">
    <property type="entry name" value="ADENOSYLCOBINAMIDE AMIDOHYDROLASE"/>
    <property type="match status" value="1"/>
</dbReference>
<evidence type="ECO:0000313" key="1">
    <source>
        <dbReference type="EMBL" id="SDX04561.1"/>
    </source>
</evidence>
<reference evidence="1 2" key="1">
    <citation type="submission" date="2016-10" db="EMBL/GenBank/DDBJ databases">
        <authorList>
            <person name="de Groot N.N."/>
        </authorList>
    </citation>
    <scope>NUCLEOTIDE SEQUENCE [LARGE SCALE GENOMIC DNA]</scope>
    <source>
        <strain evidence="1 2">DSM 45610</strain>
    </source>
</reference>
<keyword evidence="1" id="KW-0378">Hydrolase</keyword>
<dbReference type="OrthoDB" id="34339at2"/>
<organism evidence="1 2">
    <name type="scientific">Marininema mesophilum</name>
    <dbReference type="NCBI Taxonomy" id="1048340"/>
    <lineage>
        <taxon>Bacteria</taxon>
        <taxon>Bacillati</taxon>
        <taxon>Bacillota</taxon>
        <taxon>Bacilli</taxon>
        <taxon>Bacillales</taxon>
        <taxon>Thermoactinomycetaceae</taxon>
        <taxon>Marininema</taxon>
    </lineage>
</organism>
<dbReference type="STRING" id="1048340.SAMN05444487_10976"/>
<dbReference type="RefSeq" id="WP_091740087.1">
    <property type="nucleotide sequence ID" value="NZ_FNNQ01000009.1"/>
</dbReference>
<dbReference type="InterPro" id="IPR002808">
    <property type="entry name" value="AdoCbi_amidolase"/>
</dbReference>